<feature type="transmembrane region" description="Helical" evidence="1">
    <location>
        <begin position="182"/>
        <end position="200"/>
    </location>
</feature>
<sequence length="580" mass="66225">MKFWSRLKDSLSGIGQALARYPVTILWLMGIAILNMIEIESSFSRYSQFIFTFVIGAMLSMVGQHIYERFYKKTTHRWLILGGSVLLTILYYFTLTSGDIFEYVYFIRTSVFLFSLLIAFIWIPSISNKQVYFHQNFLAIFKALLTILLFSGVLTIGIFAIIVSIDTLLFTMPADSTIHAANIIWCLFAPVYFLGMVPVYHEQGSQEGAREDAYLVPRFLEILLTYIVIPIVAIYTIILLMYVLLNIGGQFWTDNLLEPLLVAYAIVVIVVYLLSCNIDHRFADLFRKIFPKIMLPIVAFQTISSILKIQEMGITYGRYYVILFGIFAVISGVIFSFFPPNRNGWIAIVLLVLGMISVTPPIDAFTVARNSQMSRLEKTLVENNMIENGMVQADASISVEDKIVVTRSVDNLEMFGEIERVNYLPQDFDVYADFEEVFGFPMTYSTQIPGSPGNYAYLNLSEETVMNVEGVDYWGYVFFSSEEEKEWEVGQGNILKIIYQEDDYFTLQLTDQNGTEIINGNMSEAIEHAFEQSDVREPLEIEDMLFVVENDAAKVTIVMISLDEYGNRVNGEGHLFVDYK</sequence>
<feature type="transmembrane region" description="Helical" evidence="1">
    <location>
        <begin position="344"/>
        <end position="368"/>
    </location>
</feature>
<organism evidence="2 3">
    <name type="scientific">Jeotgalibaca ciconiae</name>
    <dbReference type="NCBI Taxonomy" id="2496265"/>
    <lineage>
        <taxon>Bacteria</taxon>
        <taxon>Bacillati</taxon>
        <taxon>Bacillota</taxon>
        <taxon>Bacilli</taxon>
        <taxon>Lactobacillales</taxon>
        <taxon>Carnobacteriaceae</taxon>
        <taxon>Jeotgalibaca</taxon>
    </lineage>
</organism>
<keyword evidence="1" id="KW-1133">Transmembrane helix</keyword>
<feature type="transmembrane region" description="Helical" evidence="1">
    <location>
        <begin position="256"/>
        <end position="274"/>
    </location>
</feature>
<feature type="transmembrane region" description="Helical" evidence="1">
    <location>
        <begin position="289"/>
        <end position="307"/>
    </location>
</feature>
<dbReference type="RefSeq" id="WP_126109882.1">
    <property type="nucleotide sequence ID" value="NZ_CP034465.1"/>
</dbReference>
<dbReference type="Proteomes" id="UP000273326">
    <property type="component" value="Chromosome"/>
</dbReference>
<gene>
    <name evidence="2" type="ORF">EJN90_07300</name>
</gene>
<accession>A0A3S9HBA4</accession>
<keyword evidence="1" id="KW-0472">Membrane</keyword>
<dbReference type="InterPro" id="IPR025291">
    <property type="entry name" value="DUF4153"/>
</dbReference>
<dbReference type="OrthoDB" id="9809196at2"/>
<protein>
    <submittedName>
        <fullName evidence="2">DUF4153 domain-containing protein</fullName>
    </submittedName>
</protein>
<evidence type="ECO:0000313" key="2">
    <source>
        <dbReference type="EMBL" id="AZP04453.1"/>
    </source>
</evidence>
<feature type="transmembrane region" description="Helical" evidence="1">
    <location>
        <begin position="319"/>
        <end position="338"/>
    </location>
</feature>
<evidence type="ECO:0000256" key="1">
    <source>
        <dbReference type="SAM" id="Phobius"/>
    </source>
</evidence>
<feature type="transmembrane region" description="Helical" evidence="1">
    <location>
        <begin position="103"/>
        <end position="123"/>
    </location>
</feature>
<feature type="transmembrane region" description="Helical" evidence="1">
    <location>
        <begin position="78"/>
        <end position="96"/>
    </location>
</feature>
<proteinExistence type="predicted"/>
<evidence type="ECO:0000313" key="3">
    <source>
        <dbReference type="Proteomes" id="UP000273326"/>
    </source>
</evidence>
<dbReference type="KEGG" id="jeh:EJN90_07300"/>
<name>A0A3S9HBA4_9LACT</name>
<dbReference type="EMBL" id="CP034465">
    <property type="protein sequence ID" value="AZP04453.1"/>
    <property type="molecule type" value="Genomic_DNA"/>
</dbReference>
<feature type="transmembrane region" description="Helical" evidence="1">
    <location>
        <begin position="20"/>
        <end position="37"/>
    </location>
</feature>
<feature type="transmembrane region" description="Helical" evidence="1">
    <location>
        <begin position="49"/>
        <end position="66"/>
    </location>
</feature>
<reference evidence="3" key="1">
    <citation type="submission" date="2018-12" db="EMBL/GenBank/DDBJ databases">
        <title>Complete genome sequencing of Jeotgalibaca sp. H21T32.</title>
        <authorList>
            <person name="Bae J.-W."/>
            <person name="Lee S.-Y."/>
        </authorList>
    </citation>
    <scope>NUCLEOTIDE SEQUENCE [LARGE SCALE GENOMIC DNA]</scope>
    <source>
        <strain evidence="3">H21T32</strain>
    </source>
</reference>
<keyword evidence="3" id="KW-1185">Reference proteome</keyword>
<feature type="transmembrane region" description="Helical" evidence="1">
    <location>
        <begin position="143"/>
        <end position="170"/>
    </location>
</feature>
<dbReference type="AlphaFoldDB" id="A0A3S9HBA4"/>
<feature type="transmembrane region" description="Helical" evidence="1">
    <location>
        <begin position="220"/>
        <end position="244"/>
    </location>
</feature>
<dbReference type="Pfam" id="PF13687">
    <property type="entry name" value="DUF4153"/>
    <property type="match status" value="1"/>
</dbReference>
<keyword evidence="1" id="KW-0812">Transmembrane</keyword>